<protein>
    <submittedName>
        <fullName evidence="2">Uncharacterized protein</fullName>
    </submittedName>
</protein>
<gene>
    <name evidence="2" type="ORF">QPX45_11380</name>
</gene>
<organism evidence="2 3">
    <name type="scientific">Corynebacterium propinquum</name>
    <dbReference type="NCBI Taxonomy" id="43769"/>
    <lineage>
        <taxon>Bacteria</taxon>
        <taxon>Bacillati</taxon>
        <taxon>Actinomycetota</taxon>
        <taxon>Actinomycetes</taxon>
        <taxon>Mycobacteriales</taxon>
        <taxon>Corynebacteriaceae</taxon>
        <taxon>Corynebacterium</taxon>
    </lineage>
</organism>
<name>A0ABT7G5Z0_9CORY</name>
<proteinExistence type="predicted"/>
<dbReference type="Proteomes" id="UP001243856">
    <property type="component" value="Unassembled WGS sequence"/>
</dbReference>
<evidence type="ECO:0000313" key="3">
    <source>
        <dbReference type="Proteomes" id="UP001243856"/>
    </source>
</evidence>
<dbReference type="EMBL" id="JASNVK010000036">
    <property type="protein sequence ID" value="MDK4301818.1"/>
    <property type="molecule type" value="Genomic_DNA"/>
</dbReference>
<feature type="transmembrane region" description="Helical" evidence="1">
    <location>
        <begin position="143"/>
        <end position="166"/>
    </location>
</feature>
<keyword evidence="1" id="KW-0472">Membrane</keyword>
<reference evidence="2 3" key="1">
    <citation type="submission" date="2023-05" db="EMBL/GenBank/DDBJ databases">
        <title>Metabolic capabilities are highly conserved among human nasal-associated Corynebacterium species in pangenomic analyses.</title>
        <authorList>
            <person name="Tran T.H."/>
            <person name="Roberts A.Q."/>
            <person name="Escapa I.F."/>
            <person name="Gao W."/>
            <person name="Conlan S."/>
            <person name="Kong H."/>
            <person name="Segre J.A."/>
            <person name="Kelly M.S."/>
            <person name="Lemon K.P."/>
        </authorList>
    </citation>
    <scope>NUCLEOTIDE SEQUENCE [LARGE SCALE GENOMIC DNA]</scope>
    <source>
        <strain evidence="2 3">KPL2811</strain>
    </source>
</reference>
<evidence type="ECO:0000256" key="1">
    <source>
        <dbReference type="SAM" id="Phobius"/>
    </source>
</evidence>
<sequence>PPPIPPQQKDYWSNLTESQWSSSITHSKEHHSEPEEIAKDIQKYIKRERREEWEKLISNTPPAFSRSKALIKITATWLDYIGRGASIGLILGVVWSKYLDCDILDSISLFTFASAMLGGFAFAKTLHSRINTHTKTTEKKCDFCYYVGAYLITVVLLVLIIGPISLNMTFCS</sequence>
<keyword evidence="3" id="KW-1185">Reference proteome</keyword>
<dbReference type="RefSeq" id="WP_284585945.1">
    <property type="nucleotide sequence ID" value="NZ_JASNVK010000036.1"/>
</dbReference>
<keyword evidence="1" id="KW-1133">Transmembrane helix</keyword>
<evidence type="ECO:0000313" key="2">
    <source>
        <dbReference type="EMBL" id="MDK4301818.1"/>
    </source>
</evidence>
<feature type="transmembrane region" description="Helical" evidence="1">
    <location>
        <begin position="107"/>
        <end position="123"/>
    </location>
</feature>
<feature type="non-terminal residue" evidence="2">
    <location>
        <position position="1"/>
    </location>
</feature>
<accession>A0ABT7G5Z0</accession>
<keyword evidence="1" id="KW-0812">Transmembrane</keyword>
<comment type="caution">
    <text evidence="2">The sequence shown here is derived from an EMBL/GenBank/DDBJ whole genome shotgun (WGS) entry which is preliminary data.</text>
</comment>